<organism evidence="2 3">
    <name type="scientific">Burkholderia thailandensis (strain ATCC 700388 / DSM 13276 / CCUG 48851 / CIP 106301 / E264)</name>
    <dbReference type="NCBI Taxonomy" id="271848"/>
    <lineage>
        <taxon>Bacteria</taxon>
        <taxon>Pseudomonadati</taxon>
        <taxon>Pseudomonadota</taxon>
        <taxon>Betaproteobacteria</taxon>
        <taxon>Burkholderiales</taxon>
        <taxon>Burkholderiaceae</taxon>
        <taxon>Burkholderia</taxon>
        <taxon>pseudomallei group</taxon>
    </lineage>
</organism>
<evidence type="ECO:0000313" key="3">
    <source>
        <dbReference type="Proteomes" id="UP000001930"/>
    </source>
</evidence>
<feature type="domain" description="DUF2007" evidence="1">
    <location>
        <begin position="12"/>
        <end position="73"/>
    </location>
</feature>
<dbReference type="AlphaFoldDB" id="Q2SXZ5"/>
<protein>
    <recommendedName>
        <fullName evidence="1">DUF2007 domain-containing protein</fullName>
    </recommendedName>
</protein>
<dbReference type="Pfam" id="PF09413">
    <property type="entry name" value="DUF2007"/>
    <property type="match status" value="1"/>
</dbReference>
<keyword evidence="3" id="KW-1185">Reference proteome</keyword>
<evidence type="ECO:0000259" key="1">
    <source>
        <dbReference type="Pfam" id="PF09413"/>
    </source>
</evidence>
<dbReference type="HOGENOM" id="CLU_155686_0_0_4"/>
<sequence length="112" mass="11872">MHGGDAAMRFKAPDLATAQHWANVLDIAGIGCELHNCYALGALGGLPLDACQPEIWLDDERDEALARRLIEAASAGPPVGAAPWRCACCGETLDAQFTACWHCGAIRDPRDG</sequence>
<gene>
    <name evidence="2" type="ordered locus">BTH_I1667</name>
</gene>
<dbReference type="KEGG" id="bte:BTH_I1667"/>
<proteinExistence type="predicted"/>
<dbReference type="EMBL" id="CP000086">
    <property type="protein sequence ID" value="ABC36935.1"/>
    <property type="molecule type" value="Genomic_DNA"/>
</dbReference>
<reference evidence="2 3" key="1">
    <citation type="journal article" date="2005" name="BMC Genomics">
        <title>Bacterial genome adaptation to niches: divergence of the potential virulence genes in three Burkholderia species of different survival strategies.</title>
        <authorList>
            <person name="Kim H.S."/>
            <person name="Schell M.A."/>
            <person name="Yu Y."/>
            <person name="Ulrich R.L."/>
            <person name="Sarria S.H."/>
            <person name="Nierman W.C."/>
            <person name="DeShazer D."/>
        </authorList>
    </citation>
    <scope>NUCLEOTIDE SEQUENCE [LARGE SCALE GENOMIC DNA]</scope>
    <source>
        <strain evidence="3">ATCC 700388 / DSM 13276 / CCUG 48851 / CIP 106301 / E264</strain>
    </source>
</reference>
<dbReference type="Proteomes" id="UP000001930">
    <property type="component" value="Chromosome I"/>
</dbReference>
<dbReference type="InterPro" id="IPR018551">
    <property type="entry name" value="DUF2007"/>
</dbReference>
<accession>Q2SXZ5</accession>
<name>Q2SXZ5_BURTA</name>
<evidence type="ECO:0000313" key="2">
    <source>
        <dbReference type="EMBL" id="ABC36935.1"/>
    </source>
</evidence>